<evidence type="ECO:0000313" key="4">
    <source>
        <dbReference type="EMBL" id="CRH03066.1"/>
    </source>
</evidence>
<evidence type="ECO:0000313" key="5">
    <source>
        <dbReference type="Proteomes" id="UP000220158"/>
    </source>
</evidence>
<dbReference type="Pfam" id="PF04152">
    <property type="entry name" value="Mre11_DNA_bind"/>
    <property type="match status" value="1"/>
</dbReference>
<keyword evidence="5" id="KW-1185">Reference proteome</keyword>
<dbReference type="InterPro" id="IPR004843">
    <property type="entry name" value="Calcineurin-like_PHP"/>
</dbReference>
<feature type="compositionally biased region" description="Basic and acidic residues" evidence="2">
    <location>
        <begin position="551"/>
        <end position="562"/>
    </location>
</feature>
<dbReference type="InterPro" id="IPR038487">
    <property type="entry name" value="Mre11_capping_dom"/>
</dbReference>
<name>A0A1J1HGD7_PLARL</name>
<organism evidence="4 5">
    <name type="scientific">Plasmodium relictum</name>
    <dbReference type="NCBI Taxonomy" id="85471"/>
    <lineage>
        <taxon>Eukaryota</taxon>
        <taxon>Sar</taxon>
        <taxon>Alveolata</taxon>
        <taxon>Apicomplexa</taxon>
        <taxon>Aconoidasida</taxon>
        <taxon>Haemosporida</taxon>
        <taxon>Plasmodiidae</taxon>
        <taxon>Plasmodium</taxon>
        <taxon>Plasmodium (Haemamoeba)</taxon>
    </lineage>
</organism>
<evidence type="ECO:0000256" key="2">
    <source>
        <dbReference type="SAM" id="MobiDB-lite"/>
    </source>
</evidence>
<dbReference type="GO" id="GO:0000723">
    <property type="term" value="P:telomere maintenance"/>
    <property type="evidence" value="ECO:0007669"/>
    <property type="project" value="TreeGrafter"/>
</dbReference>
<sequence>MNSLINDGNNNCLCENDDINILNKKNIFKEELEINKSNFNNIENESIRINNLIKNNDDEALESSTSIFGINNNNTNKYINNNDHEILNKKRTRVLSIKNLYNNLYKTSDILLKETINEKEEKEKEENRNFGKDKHIENEVTYEKKLNLRNRDINDIKKPFICEDDINMSTINRNKINNYFEKKNKEYNNIFKLHNEHNHLNEDSSTNIKNNDDNFIYYNNCEENAKNSNNDGHSLNLNRIFYYNNEKESIYENKEYNNIENNNNNTKDAKHKTNENNTKIFDEKEEINLDNNLRKKEYFFEHEEKKEQKKLLVSDRKNDNFLDKKKEKKKYNLINEREGGDLFKDMNVNELKTKLSEKFPDTFKIMLCTDNHLGYKENNSIQKKDSFNSFEEILFIAKKLNVDIILNSGDLFHKNKVSEYALFKSMLIMRKYCHVNKKENWILEEEEKEKEKEKEKNNNKFNIHVKEITNYEYEYYRDEEIDKGVLKTECNKRNEVIEEIKKIRNKKEKKKKKIVKKKEYFNSHLNENTIANDRKRKKNTNESSYEDDNESEKCNDSDNGKYNDNDKYKEDIIKDLNNLKNKKELLNRLNICSVNEKYEKSIPFFVIHGNHDYPYSYDFISPLDILDISNLINYIGKNSLDNTVIKPILLNKNKTKISIYAIGWMKDERLYRYFENNKVKFVLPSDYKNRINILVLHQNRYIRNTYGNNTKNFIKESFVPKFIDLVIWGHEHFSKPYLEESLFNSFYNLQLGSSVRTSLCTNEYGDKYIGLLEIKNERFRFLKIKLETVRPFELKEIRLSDYNLNFKEETILKEFLHDQTNTILNNIKENLYEEIKKYYLFKKLFFQFNDDKDAKKYNYKNRETNELFSKKINESTVNSIFEEPEEREKYFYSLISEDDIHNFYSNLKNEDFYSSTFIHMAFSDCYDTFDLLKIKKYVYEKPLIKLKVEYDDINIINTQLFGSLFINSIANPSECLSFYKKKLKNKSNLQCKEDDESNDKDTYNLEYINEYNKVFDILFDYCDIKNKLSILDEKMIMDTMQNFILNTNSSFSSNSNSDFNCIISMVDKCSKDKIELLEQNIKDIPIDNLTDDYLKDLTKKLKNQEFLSI</sequence>
<dbReference type="InterPro" id="IPR029052">
    <property type="entry name" value="Metallo-depent_PP-like"/>
</dbReference>
<reference evidence="4 5" key="1">
    <citation type="submission" date="2015-04" db="EMBL/GenBank/DDBJ databases">
        <authorList>
            <consortium name="Pathogen Informatics"/>
        </authorList>
    </citation>
    <scope>NUCLEOTIDE SEQUENCE [LARGE SCALE GENOMIC DNA]</scope>
    <source>
        <strain evidence="4 5">SGS1</strain>
    </source>
</reference>
<dbReference type="InterPro" id="IPR007281">
    <property type="entry name" value="Mre11_DNA-bd"/>
</dbReference>
<dbReference type="GO" id="GO:0097552">
    <property type="term" value="P:mitochondrial double-strand break repair via homologous recombination"/>
    <property type="evidence" value="ECO:0007669"/>
    <property type="project" value="TreeGrafter"/>
</dbReference>
<feature type="coiled-coil region" evidence="1">
    <location>
        <begin position="436"/>
        <end position="517"/>
    </location>
</feature>
<dbReference type="VEuPathDB" id="PlasmoDB:PRELSG_0209100"/>
<dbReference type="EMBL" id="LN835297">
    <property type="protein sequence ID" value="CRH03066.1"/>
    <property type="molecule type" value="Genomic_DNA"/>
</dbReference>
<proteinExistence type="predicted"/>
<dbReference type="SUPFAM" id="SSF56300">
    <property type="entry name" value="Metallo-dependent phosphatases"/>
    <property type="match status" value="1"/>
</dbReference>
<dbReference type="EC" id="3.1.11.-" evidence="4"/>
<keyword evidence="1" id="KW-0175">Coiled coil</keyword>
<keyword evidence="4" id="KW-0378">Hydrolase</keyword>
<evidence type="ECO:0000259" key="3">
    <source>
        <dbReference type="SMART" id="SM01347"/>
    </source>
</evidence>
<evidence type="ECO:0000256" key="1">
    <source>
        <dbReference type="SAM" id="Coils"/>
    </source>
</evidence>
<dbReference type="KEGG" id="prel:PRELSG_0209100"/>
<dbReference type="AlphaFoldDB" id="A0A1J1HGD7"/>
<dbReference type="GO" id="GO:0035861">
    <property type="term" value="C:site of double-strand break"/>
    <property type="evidence" value="ECO:0007669"/>
    <property type="project" value="TreeGrafter"/>
</dbReference>
<dbReference type="Gene3D" id="3.30.110.110">
    <property type="entry name" value="Mre11, capping domain"/>
    <property type="match status" value="1"/>
</dbReference>
<dbReference type="GO" id="GO:0007095">
    <property type="term" value="P:mitotic G2 DNA damage checkpoint signaling"/>
    <property type="evidence" value="ECO:0007669"/>
    <property type="project" value="TreeGrafter"/>
</dbReference>
<feature type="region of interest" description="Disordered" evidence="2">
    <location>
        <begin position="526"/>
        <end position="562"/>
    </location>
</feature>
<accession>A0A1J1HGD7</accession>
<dbReference type="GO" id="GO:0006303">
    <property type="term" value="P:double-strand break repair via nonhomologous end joining"/>
    <property type="evidence" value="ECO:0007669"/>
    <property type="project" value="TreeGrafter"/>
</dbReference>
<dbReference type="GO" id="GO:0000724">
    <property type="term" value="P:double-strand break repair via homologous recombination"/>
    <property type="evidence" value="ECO:0007669"/>
    <property type="project" value="TreeGrafter"/>
</dbReference>
<dbReference type="GO" id="GO:0042138">
    <property type="term" value="P:meiotic DNA double-strand break formation"/>
    <property type="evidence" value="ECO:0007669"/>
    <property type="project" value="TreeGrafter"/>
</dbReference>
<dbReference type="GO" id="GO:0030145">
    <property type="term" value="F:manganese ion binding"/>
    <property type="evidence" value="ECO:0007669"/>
    <property type="project" value="InterPro"/>
</dbReference>
<dbReference type="Gene3D" id="3.60.21.10">
    <property type="match status" value="2"/>
</dbReference>
<dbReference type="Proteomes" id="UP000220158">
    <property type="component" value="Chromosome 2"/>
</dbReference>
<feature type="domain" description="Mre11 DNA-binding" evidence="3">
    <location>
        <begin position="779"/>
        <end position="1043"/>
    </location>
</feature>
<dbReference type="Pfam" id="PF00149">
    <property type="entry name" value="Metallophos"/>
    <property type="match status" value="2"/>
</dbReference>
<dbReference type="PANTHER" id="PTHR10139">
    <property type="entry name" value="DOUBLE-STRAND BREAK REPAIR PROTEIN MRE11"/>
    <property type="match status" value="1"/>
</dbReference>
<protein>
    <submittedName>
        <fullName evidence="4">Double-strand break repair protein MRE11, putative</fullName>
        <ecNumber evidence="4">3.1.11.-</ecNumber>
    </submittedName>
</protein>
<dbReference type="OMA" id="ICEDDIN"/>
<dbReference type="PANTHER" id="PTHR10139:SF1">
    <property type="entry name" value="DOUBLE-STRAND BREAK REPAIR PROTEIN MRE11"/>
    <property type="match status" value="1"/>
</dbReference>
<dbReference type="SMART" id="SM01347">
    <property type="entry name" value="Mre11_DNA_bind"/>
    <property type="match status" value="1"/>
</dbReference>
<dbReference type="OrthoDB" id="30417at2759"/>
<dbReference type="RefSeq" id="XP_028535553.1">
    <property type="nucleotide sequence ID" value="XM_028679877.1"/>
</dbReference>
<dbReference type="GO" id="GO:0030870">
    <property type="term" value="C:Mre11 complex"/>
    <property type="evidence" value="ECO:0007669"/>
    <property type="project" value="TreeGrafter"/>
</dbReference>
<dbReference type="GO" id="GO:0000014">
    <property type="term" value="F:single-stranded DNA endodeoxyribonuclease activity"/>
    <property type="evidence" value="ECO:0007669"/>
    <property type="project" value="TreeGrafter"/>
</dbReference>
<dbReference type="GeneID" id="39734510"/>
<gene>
    <name evidence="4" type="primary">MRE11</name>
    <name evidence="4" type="ORF">PRELSG_0209100</name>
</gene>